<evidence type="ECO:0000256" key="2">
    <source>
        <dbReference type="SAM" id="MobiDB-lite"/>
    </source>
</evidence>
<proteinExistence type="predicted"/>
<organism evidence="3">
    <name type="scientific">Vitis vinifera</name>
    <name type="common">Grape</name>
    <dbReference type="NCBI Taxonomy" id="29760"/>
    <lineage>
        <taxon>Eukaryota</taxon>
        <taxon>Viridiplantae</taxon>
        <taxon>Streptophyta</taxon>
        <taxon>Embryophyta</taxon>
        <taxon>Tracheophyta</taxon>
        <taxon>Spermatophyta</taxon>
        <taxon>Magnoliopsida</taxon>
        <taxon>eudicotyledons</taxon>
        <taxon>Gunneridae</taxon>
        <taxon>Pentapetalae</taxon>
        <taxon>rosids</taxon>
        <taxon>Vitales</taxon>
        <taxon>Vitaceae</taxon>
        <taxon>Viteae</taxon>
        <taxon>Vitis</taxon>
    </lineage>
</organism>
<sequence>MSANKEVVSSGPTGDAPEKSVDKLSVKEFRDRFYIPNGVFVEFLDEEEVVSTEKAEGRAITFSNEQFNAGLRFPLPVLFKEFLHFTQIPPAFIHPNTVRVLMGCSILNMLFNLDLSLLEVLFVYSLKKGKNDIFSMAAHLPSLQLATELPDSTKGGAKGYVVVRGAWAGLLGHPERPFSPNYSLVLPGSDKRGHVVEWVEKAYFVRLNKVFKIAAAERQYVTLLTARNLMAVVWESREYIINILPRKLPKKVVPREHYILKDLPFYKEVQQADAEKRRALLDDRERRKNEGTLRKALGKKRSASSPPAGAPAKKKKKTSNKGKEVEIPPPPKEVVIPPSTYVKEVTIKEPENPVPVSVSSGPGHLAGLNHSGPSMSAAGRLALVIEEATSINRPDSPYPDADAAEASCAAVSPPAATPMEEMGAENQGLPSCEPSPLALVPVKGPASRRPSSARNLKSGLLGRLQDRFQETIEVSCSSVQDDHSEGSETEMATEIPAVLMVVPDEGMPGETQSAENEGAPDPGEELLSNASSGGDPADDAACTSAGPFSYAELEEKLNGLRGMAQQHDLFTDLLQTTDYMKAFASQRKNSEDQLRLRLAEVEASLSTARGENEALQVDLAEAKSQEESMEARLHEAEDEVALLRGEVRHLRTEVSIEKKQREDLQLRLSAQKEELEGEFATEREELEADYQKQVNDMFFFGYRCCMKKNGIKRDVPSIPPGEEKKLLDKPTP</sequence>
<feature type="region of interest" description="Disordered" evidence="2">
    <location>
        <begin position="711"/>
        <end position="732"/>
    </location>
</feature>
<feature type="region of interest" description="Disordered" evidence="2">
    <location>
        <begin position="505"/>
        <end position="543"/>
    </location>
</feature>
<feature type="compositionally biased region" description="Low complexity" evidence="2">
    <location>
        <begin position="530"/>
        <end position="541"/>
    </location>
</feature>
<evidence type="ECO:0000256" key="1">
    <source>
        <dbReference type="SAM" id="Coils"/>
    </source>
</evidence>
<accession>A5BRU8</accession>
<reference evidence="3" key="1">
    <citation type="journal article" date="2007" name="PLoS ONE">
        <title>The first genome sequence of an elite grapevine cultivar (Pinot noir Vitis vinifera L.): coping with a highly heterozygous genome.</title>
        <authorList>
            <person name="Velasco R."/>
            <person name="Zharkikh A."/>
            <person name="Troggio M."/>
            <person name="Cartwright D.A."/>
            <person name="Cestaro A."/>
            <person name="Pruss D."/>
            <person name="Pindo M."/>
            <person name="FitzGerald L.M."/>
            <person name="Vezzulli S."/>
            <person name="Reid J."/>
            <person name="Malacarne G."/>
            <person name="Iliev D."/>
            <person name="Coppola G."/>
            <person name="Wardell B."/>
            <person name="Micheletti D."/>
            <person name="Macalma T."/>
            <person name="Facci M."/>
            <person name="Mitchell J.T."/>
            <person name="Perazzolli M."/>
            <person name="Eldredge G."/>
            <person name="Gatto P."/>
            <person name="Oyzerski R."/>
            <person name="Moretto M."/>
            <person name="Gutin N."/>
            <person name="Stefanini M."/>
            <person name="Chen Y."/>
            <person name="Segala C."/>
            <person name="Davenport C."/>
            <person name="Dematte L."/>
            <person name="Mraz A."/>
            <person name="Battilana J."/>
            <person name="Stormo K."/>
            <person name="Costa F."/>
            <person name="Tao Q."/>
            <person name="Si-Ammour A."/>
            <person name="Harkins T."/>
            <person name="Lackey A."/>
            <person name="Perbost C."/>
            <person name="Taillon B."/>
            <person name="Stella A."/>
            <person name="Solovyev V."/>
            <person name="Fawcett J.A."/>
            <person name="Sterck L."/>
            <person name="Vandepoele K."/>
            <person name="Grando S.M."/>
            <person name="Toppo S."/>
            <person name="Moser C."/>
            <person name="Lanchbury J."/>
            <person name="Bogden R."/>
            <person name="Skolnick M."/>
            <person name="Sgaramella V."/>
            <person name="Bhatnagar S.K."/>
            <person name="Fontana P."/>
            <person name="Gutin A."/>
            <person name="Van de Peer Y."/>
            <person name="Salamini F."/>
            <person name="Viola R."/>
        </authorList>
    </citation>
    <scope>NUCLEOTIDE SEQUENCE</scope>
</reference>
<dbReference type="EMBL" id="AM468764">
    <property type="protein sequence ID" value="CAN61714.1"/>
    <property type="molecule type" value="Genomic_DNA"/>
</dbReference>
<feature type="region of interest" description="Disordered" evidence="2">
    <location>
        <begin position="409"/>
        <end position="457"/>
    </location>
</feature>
<gene>
    <name evidence="3" type="ORF">VITISV_034505</name>
</gene>
<dbReference type="AlphaFoldDB" id="A5BRU8"/>
<feature type="coiled-coil region" evidence="1">
    <location>
        <begin position="598"/>
        <end position="692"/>
    </location>
</feature>
<keyword evidence="1" id="KW-0175">Coiled coil</keyword>
<protein>
    <submittedName>
        <fullName evidence="3">Uncharacterized protein</fullName>
    </submittedName>
</protein>
<feature type="compositionally biased region" description="Basic and acidic residues" evidence="2">
    <location>
        <begin position="278"/>
        <end position="293"/>
    </location>
</feature>
<name>A5BRU8_VITVI</name>
<feature type="region of interest" description="Disordered" evidence="2">
    <location>
        <begin position="278"/>
        <end position="332"/>
    </location>
</feature>
<evidence type="ECO:0000313" key="3">
    <source>
        <dbReference type="EMBL" id="CAN61714.1"/>
    </source>
</evidence>
<feature type="compositionally biased region" description="Low complexity" evidence="2">
    <location>
        <begin position="409"/>
        <end position="418"/>
    </location>
</feature>